<feature type="region of interest" description="Disordered" evidence="1">
    <location>
        <begin position="398"/>
        <end position="429"/>
    </location>
</feature>
<evidence type="ECO:0000256" key="1">
    <source>
        <dbReference type="SAM" id="MobiDB-lite"/>
    </source>
</evidence>
<dbReference type="EMBL" id="QGKW02000717">
    <property type="protein sequence ID" value="KAF2598004.1"/>
    <property type="molecule type" value="Genomic_DNA"/>
</dbReference>
<dbReference type="AlphaFoldDB" id="A0A8S9KSP9"/>
<sequence>MQKHQITQPAAPAPVAALQDETKAMLQQLLQGQQIQGKALNQVTTEINTRMNHMFNDLSTKYDNVTSHMRQMDIEIALPGKTDKNPKECNAVGPRSGKQLSDPVRKKFTAAEKGKQKESEQLPADAPNKDHDRSKSANNIDDIAAKVDQLIKGNQSQVFIMEEVAPDKNAGDLVFDAEIAGDDQQEVSYVNGQGCQLKNYHPNPNVRNNPQLLWPKQDKQADPVQSNQGQYTGHQKNYQPRTYVLSQPQNNQSQMQKHQITQPAAPAPVAASQDETKAMLQQLLQGQQIQGKALNQVTTEINTRMNHMFNDLSTKYDNVASHMGQMDIQIAQTAESVKRQQGTLPGNTDKNPKECNAVGLRNGKQLSDPVRKKFTAAEKGKQKESEQPPADALVAENEREPTVEANPPGTEQPAEVVRPSPEPVPAREYFPKVPYSVPARVTHKDREEMKCRKMLEDLSVRLPLMAAIQ</sequence>
<protein>
    <submittedName>
        <fullName evidence="2">Uncharacterized protein</fullName>
    </submittedName>
</protein>
<feature type="compositionally biased region" description="Basic and acidic residues" evidence="1">
    <location>
        <begin position="103"/>
        <end position="120"/>
    </location>
</feature>
<name>A0A8S9KSP9_BRACR</name>
<comment type="caution">
    <text evidence="2">The sequence shown here is derived from an EMBL/GenBank/DDBJ whole genome shotgun (WGS) entry which is preliminary data.</text>
</comment>
<reference evidence="2" key="1">
    <citation type="submission" date="2019-12" db="EMBL/GenBank/DDBJ databases">
        <title>Genome sequencing and annotation of Brassica cretica.</title>
        <authorList>
            <person name="Studholme D.J."/>
            <person name="Sarris P.F."/>
        </authorList>
    </citation>
    <scope>NUCLEOTIDE SEQUENCE</scope>
    <source>
        <strain evidence="2">PFS-001/15</strain>
        <tissue evidence="2">Leaf</tissue>
    </source>
</reference>
<dbReference type="Proteomes" id="UP000712281">
    <property type="component" value="Unassembled WGS sequence"/>
</dbReference>
<accession>A0A8S9KSP9</accession>
<organism evidence="2 3">
    <name type="scientific">Brassica cretica</name>
    <name type="common">Mustard</name>
    <dbReference type="NCBI Taxonomy" id="69181"/>
    <lineage>
        <taxon>Eukaryota</taxon>
        <taxon>Viridiplantae</taxon>
        <taxon>Streptophyta</taxon>
        <taxon>Embryophyta</taxon>
        <taxon>Tracheophyta</taxon>
        <taxon>Spermatophyta</taxon>
        <taxon>Magnoliopsida</taxon>
        <taxon>eudicotyledons</taxon>
        <taxon>Gunneridae</taxon>
        <taxon>Pentapetalae</taxon>
        <taxon>rosids</taxon>
        <taxon>malvids</taxon>
        <taxon>Brassicales</taxon>
        <taxon>Brassicaceae</taxon>
        <taxon>Brassiceae</taxon>
        <taxon>Brassica</taxon>
    </lineage>
</organism>
<feature type="region of interest" description="Disordered" evidence="1">
    <location>
        <begin position="78"/>
        <end position="136"/>
    </location>
</feature>
<proteinExistence type="predicted"/>
<evidence type="ECO:0000313" key="2">
    <source>
        <dbReference type="EMBL" id="KAF2598004.1"/>
    </source>
</evidence>
<gene>
    <name evidence="2" type="ORF">F2Q68_00007786</name>
</gene>
<evidence type="ECO:0000313" key="3">
    <source>
        <dbReference type="Proteomes" id="UP000712281"/>
    </source>
</evidence>